<dbReference type="PROSITE" id="PS50893">
    <property type="entry name" value="ABC_TRANSPORTER_2"/>
    <property type="match status" value="1"/>
</dbReference>
<evidence type="ECO:0000313" key="4">
    <source>
        <dbReference type="EMBL" id="AKU18450.1"/>
    </source>
</evidence>
<dbReference type="PANTHER" id="PTHR24220">
    <property type="entry name" value="IMPORT ATP-BINDING PROTEIN"/>
    <property type="match status" value="1"/>
</dbReference>
<keyword evidence="2" id="KW-0067">ATP-binding</keyword>
<dbReference type="InterPro" id="IPR027417">
    <property type="entry name" value="P-loop_NTPase"/>
</dbReference>
<keyword evidence="1" id="KW-0547">Nucleotide-binding</keyword>
<evidence type="ECO:0000256" key="1">
    <source>
        <dbReference type="ARBA" id="ARBA00022741"/>
    </source>
</evidence>
<dbReference type="InterPro" id="IPR003593">
    <property type="entry name" value="AAA+_ATPase"/>
</dbReference>
<dbReference type="Pfam" id="PF00005">
    <property type="entry name" value="ABC_tran"/>
    <property type="match status" value="1"/>
</dbReference>
<dbReference type="GO" id="GO:0022857">
    <property type="term" value="F:transmembrane transporter activity"/>
    <property type="evidence" value="ECO:0007669"/>
    <property type="project" value="TreeGrafter"/>
</dbReference>
<proteinExistence type="predicted"/>
<dbReference type="GO" id="GO:0005886">
    <property type="term" value="C:plasma membrane"/>
    <property type="evidence" value="ECO:0007669"/>
    <property type="project" value="TreeGrafter"/>
</dbReference>
<name>A0A0K1JPF8_9MICO</name>
<accession>A0A0K1JPF8</accession>
<dbReference type="PANTHER" id="PTHR24220:SF685">
    <property type="entry name" value="ABC TRANSPORTER RELATED"/>
    <property type="match status" value="1"/>
</dbReference>
<dbReference type="GO" id="GO:0005524">
    <property type="term" value="F:ATP binding"/>
    <property type="evidence" value="ECO:0007669"/>
    <property type="project" value="UniProtKB-KW"/>
</dbReference>
<evidence type="ECO:0000313" key="5">
    <source>
        <dbReference type="Proteomes" id="UP000066480"/>
    </source>
</evidence>
<sequence length="287" mass="30017">MTATLEGLSVSVARLVHIYRADGHDVAALSGVDLSVSAGGTLALLGPSGAGKSTLLSLIAGMERPTAGTITIGDQRTDQLDDAEIDTWRGDRVALVLQGGHRNLLPYLTVRDNIRLAQWGSTNATPDAEDLISWVGLQDDVADCRPAQLTESQAQLAALCVGAAAAPGLLLADEPTASLSTDATEQVISALQRVNDALGTTILTVTHDPTLASAMQRTVTIRDGRVGAHAQDGVELAVVSPDGSVPLPDDVLDELPPGTLLRVQRDPDQEHLRLVVEPWDGQEGRGA</sequence>
<dbReference type="KEGG" id="lmoi:VV02_25665"/>
<dbReference type="GO" id="GO:0016887">
    <property type="term" value="F:ATP hydrolysis activity"/>
    <property type="evidence" value="ECO:0007669"/>
    <property type="project" value="InterPro"/>
</dbReference>
<organism evidence="4 5">
    <name type="scientific">Luteipulveratus mongoliensis</name>
    <dbReference type="NCBI Taxonomy" id="571913"/>
    <lineage>
        <taxon>Bacteria</taxon>
        <taxon>Bacillati</taxon>
        <taxon>Actinomycetota</taxon>
        <taxon>Actinomycetes</taxon>
        <taxon>Micrococcales</taxon>
        <taxon>Dermacoccaceae</taxon>
        <taxon>Luteipulveratus</taxon>
    </lineage>
</organism>
<dbReference type="RefSeq" id="WP_052596281.1">
    <property type="nucleotide sequence ID" value="NZ_CP011112.1"/>
</dbReference>
<feature type="domain" description="ABC transporter" evidence="3">
    <location>
        <begin position="13"/>
        <end position="251"/>
    </location>
</feature>
<protein>
    <recommendedName>
        <fullName evidence="3">ABC transporter domain-containing protein</fullName>
    </recommendedName>
</protein>
<dbReference type="Gene3D" id="3.40.50.300">
    <property type="entry name" value="P-loop containing nucleotide triphosphate hydrolases"/>
    <property type="match status" value="1"/>
</dbReference>
<dbReference type="STRING" id="571913.VV02_25665"/>
<dbReference type="SMART" id="SM00382">
    <property type="entry name" value="AAA"/>
    <property type="match status" value="1"/>
</dbReference>
<dbReference type="SUPFAM" id="SSF52540">
    <property type="entry name" value="P-loop containing nucleoside triphosphate hydrolases"/>
    <property type="match status" value="1"/>
</dbReference>
<reference evidence="4 5" key="1">
    <citation type="submission" date="2015-03" db="EMBL/GenBank/DDBJ databases">
        <title>Luteipulveratus halotolerans sp. nov., a novel actinobacterium (Dermacoccaceae) from Sarawak, Malaysia.</title>
        <authorList>
            <person name="Juboi H."/>
            <person name="Basik A."/>
            <person name="Shamsul S.S."/>
            <person name="Arnold P."/>
            <person name="Schmitt E.K."/>
            <person name="Sanglier J.-J."/>
            <person name="Yeo T."/>
        </authorList>
    </citation>
    <scope>NUCLEOTIDE SEQUENCE [LARGE SCALE GENOMIC DNA]</scope>
    <source>
        <strain evidence="4 5">MN07-A0370</strain>
    </source>
</reference>
<dbReference type="EMBL" id="CP011112">
    <property type="protein sequence ID" value="AKU18450.1"/>
    <property type="molecule type" value="Genomic_DNA"/>
</dbReference>
<dbReference type="AlphaFoldDB" id="A0A0K1JPF8"/>
<dbReference type="OrthoDB" id="9802264at2"/>
<evidence type="ECO:0000256" key="2">
    <source>
        <dbReference type="ARBA" id="ARBA00022840"/>
    </source>
</evidence>
<dbReference type="InterPro" id="IPR015854">
    <property type="entry name" value="ABC_transpr_LolD-like"/>
</dbReference>
<evidence type="ECO:0000259" key="3">
    <source>
        <dbReference type="PROSITE" id="PS50893"/>
    </source>
</evidence>
<gene>
    <name evidence="4" type="ORF">VV02_25665</name>
</gene>
<dbReference type="InterPro" id="IPR003439">
    <property type="entry name" value="ABC_transporter-like_ATP-bd"/>
</dbReference>
<dbReference type="Proteomes" id="UP000066480">
    <property type="component" value="Chromosome"/>
</dbReference>
<keyword evidence="5" id="KW-1185">Reference proteome</keyword>